<accession>A0ABT5DDT4</accession>
<evidence type="ECO:0000313" key="11">
    <source>
        <dbReference type="Proteomes" id="UP001221838"/>
    </source>
</evidence>
<comment type="catalytic activity">
    <reaction evidence="9">
        <text>diphosphate + H2O + H(+)(in) = 2 phosphate + 2 H(+)(out)</text>
        <dbReference type="Rhea" id="RHEA:13973"/>
        <dbReference type="ChEBI" id="CHEBI:15377"/>
        <dbReference type="ChEBI" id="CHEBI:15378"/>
        <dbReference type="ChEBI" id="CHEBI:33019"/>
        <dbReference type="ChEBI" id="CHEBI:43474"/>
        <dbReference type="EC" id="7.1.3.1"/>
    </reaction>
</comment>
<dbReference type="GO" id="GO:0004427">
    <property type="term" value="F:inorganic diphosphate phosphatase activity"/>
    <property type="evidence" value="ECO:0007669"/>
    <property type="project" value="UniProtKB-EC"/>
</dbReference>
<evidence type="ECO:0000256" key="8">
    <source>
        <dbReference type="ARBA" id="ARBA00023136"/>
    </source>
</evidence>
<name>A0ABT5DDT4_9BACT</name>
<evidence type="ECO:0000256" key="3">
    <source>
        <dbReference type="ARBA" id="ARBA00022692"/>
    </source>
</evidence>
<protein>
    <recommendedName>
        <fullName evidence="9">K(+)-insensitive pyrophosphate-energized proton pump</fullName>
        <ecNumber evidence="9">7.1.3.1</ecNumber>
    </recommendedName>
    <alternativeName>
        <fullName evidence="9">Membrane-bound proton-translocating pyrophosphatase</fullName>
    </alternativeName>
    <alternativeName>
        <fullName evidence="9">Pyrophosphate-energized inorganic pyrophosphatase</fullName>
        <shortName evidence="9">H(+)-PPase</shortName>
    </alternativeName>
</protein>
<evidence type="ECO:0000256" key="2">
    <source>
        <dbReference type="ARBA" id="ARBA00022448"/>
    </source>
</evidence>
<dbReference type="RefSeq" id="WP_272140840.1">
    <property type="nucleotide sequence ID" value="NZ_JAQNDM010000002.1"/>
</dbReference>
<feature type="transmembrane region" description="Helical" evidence="9">
    <location>
        <begin position="188"/>
        <end position="215"/>
    </location>
</feature>
<dbReference type="HAMAP" id="MF_01129">
    <property type="entry name" value="PPase_energized_pump"/>
    <property type="match status" value="1"/>
</dbReference>
<comment type="cofactor">
    <cofactor evidence="9">
        <name>Mg(2+)</name>
        <dbReference type="ChEBI" id="CHEBI:18420"/>
    </cofactor>
</comment>
<feature type="transmembrane region" description="Helical" evidence="9">
    <location>
        <begin position="60"/>
        <end position="80"/>
    </location>
</feature>
<dbReference type="PANTHER" id="PTHR31998">
    <property type="entry name" value="K(+)-INSENSITIVE PYROPHOSPHATE-ENERGIZED PROTON PUMP"/>
    <property type="match status" value="1"/>
</dbReference>
<dbReference type="PIRSF" id="PIRSF001265">
    <property type="entry name" value="H+-PPase"/>
    <property type="match status" value="1"/>
</dbReference>
<feature type="transmembrane region" description="Helical" evidence="9">
    <location>
        <begin position="113"/>
        <end position="131"/>
    </location>
</feature>
<dbReference type="EC" id="7.1.3.1" evidence="9"/>
<feature type="transmembrane region" description="Helical" evidence="9">
    <location>
        <begin position="766"/>
        <end position="786"/>
    </location>
</feature>
<feature type="transmembrane region" description="Helical" evidence="9">
    <location>
        <begin position="322"/>
        <end position="341"/>
    </location>
</feature>
<keyword evidence="4 9" id="KW-0460">Magnesium</keyword>
<comment type="similarity">
    <text evidence="9">Belongs to the H(+)-translocating pyrophosphatase (TC 3.A.10) family. K(+)-insensitive subfamily.</text>
</comment>
<keyword evidence="3 9" id="KW-0812">Transmembrane</keyword>
<feature type="site" description="Determinant of potassium independence" evidence="9">
    <location>
        <position position="562"/>
    </location>
</feature>
<comment type="subunit">
    <text evidence="9">Homodimer.</text>
</comment>
<feature type="transmembrane region" description="Helical" evidence="9">
    <location>
        <begin position="568"/>
        <end position="590"/>
    </location>
</feature>
<keyword evidence="8 9" id="KW-0472">Membrane</keyword>
<evidence type="ECO:0000256" key="1">
    <source>
        <dbReference type="ARBA" id="ARBA00004127"/>
    </source>
</evidence>
<feature type="transmembrane region" description="Helical" evidence="9">
    <location>
        <begin position="221"/>
        <end position="240"/>
    </location>
</feature>
<reference evidence="10 11" key="1">
    <citation type="submission" date="2022-11" db="EMBL/GenBank/DDBJ databases">
        <title>Minimal conservation of predation-associated metabolite biosynthetic gene clusters underscores biosynthetic potential of Myxococcota including descriptions for ten novel species: Archangium lansinium sp. nov., Myxococcus landrumus sp. nov., Nannocystis bai.</title>
        <authorList>
            <person name="Ahearne A."/>
            <person name="Stevens C."/>
            <person name="Dowd S."/>
        </authorList>
    </citation>
    <scope>NUCLEOTIDE SEQUENCE [LARGE SCALE GENOMIC DNA]</scope>
    <source>
        <strain evidence="10 11">NCWAL01</strain>
    </source>
</reference>
<evidence type="ECO:0000313" key="10">
    <source>
        <dbReference type="EMBL" id="MDC0710943.1"/>
    </source>
</evidence>
<keyword evidence="9" id="KW-0375">Hydrogen ion transport</keyword>
<keyword evidence="6 9" id="KW-1133">Transmembrane helix</keyword>
<evidence type="ECO:0000256" key="6">
    <source>
        <dbReference type="ARBA" id="ARBA00022989"/>
    </source>
</evidence>
<comment type="subcellular location">
    <subcellularLocation>
        <location evidence="9">Cell membrane</location>
        <topology evidence="9">Multi-pass membrane protein</topology>
    </subcellularLocation>
    <subcellularLocation>
        <location evidence="1">Endomembrane system</location>
        <topology evidence="1">Multi-pass membrane protein</topology>
    </subcellularLocation>
</comment>
<keyword evidence="7 9" id="KW-0406">Ion transport</keyword>
<comment type="caution">
    <text evidence="10">The sequence shown here is derived from an EMBL/GenBank/DDBJ whole genome shotgun (WGS) entry which is preliminary data.</text>
</comment>
<feature type="transmembrane region" description="Helical" evidence="9">
    <location>
        <begin position="479"/>
        <end position="498"/>
    </location>
</feature>
<gene>
    <name evidence="9" type="primary">hppA</name>
    <name evidence="10" type="ORF">POL68_20895</name>
</gene>
<feature type="transmembrane region" description="Helical" evidence="9">
    <location>
        <begin position="610"/>
        <end position="629"/>
    </location>
</feature>
<feature type="transmembrane region" description="Helical" evidence="9">
    <location>
        <begin position="683"/>
        <end position="715"/>
    </location>
</feature>
<feature type="transmembrane region" description="Helical" evidence="9">
    <location>
        <begin position="143"/>
        <end position="167"/>
    </location>
</feature>
<keyword evidence="2 9" id="KW-0813">Transport</keyword>
<feature type="transmembrane region" description="Helical" evidence="9">
    <location>
        <begin position="395"/>
        <end position="416"/>
    </location>
</feature>
<keyword evidence="9" id="KW-1003">Cell membrane</keyword>
<feature type="transmembrane region" description="Helical" evidence="9">
    <location>
        <begin position="798"/>
        <end position="817"/>
    </location>
</feature>
<keyword evidence="10" id="KW-0378">Hydrolase</keyword>
<feature type="transmembrane region" description="Helical" evidence="9">
    <location>
        <begin position="362"/>
        <end position="383"/>
    </location>
</feature>
<keyword evidence="5 9" id="KW-1278">Translocase</keyword>
<keyword evidence="11" id="KW-1185">Reference proteome</keyword>
<feature type="transmembrane region" description="Helical" evidence="9">
    <location>
        <begin position="454"/>
        <end position="473"/>
    </location>
</feature>
<dbReference type="NCBIfam" id="NF001950">
    <property type="entry name" value="PRK00733.1-1"/>
    <property type="match status" value="1"/>
</dbReference>
<dbReference type="EMBL" id="JAQNDM010000002">
    <property type="protein sequence ID" value="MDC0710943.1"/>
    <property type="molecule type" value="Genomic_DNA"/>
</dbReference>
<evidence type="ECO:0000256" key="4">
    <source>
        <dbReference type="ARBA" id="ARBA00022842"/>
    </source>
</evidence>
<sequence>MTPTVSRMDALRKGVTGTAARVLGLLAVLASGTALASEADLILPDFHSQSFLGGALNGYQLLLGGVVVCVLGLGFGFLQYGQLKNLPVHKSMLEISELIYETCKTYLITQGKFILGLWVLLLVVMVGYFGFLQHMLSEAPAKLFAILIFSLIGIAGSYGVAWFGIRVNTFANSRTAFASLRGKPYPTYAIPLQAGMSIGMVLISTELLLMLIILLAVPSDFAGPCFIGFAIGESLGASVLRIAGGIFTKIADIGSDLMKIVFKIKEDDARNPGVIADCTGDNAGDSVGPSADGFETYGVTGVALITFILLAVPPAFQVQLLVWIFVMRIVMVVASLLSYFVNEVIQGGKYKNADKMNFEHPLTFLVWLTSFVSVALTFVVSYLLIPDLAGDGSLWWKLSAIITCGTLAGAIIPEAIKAFTSTESRHVREVVTASREGGASLNVISGIVAGNFSAYWMGIIIAGLMGIAYWVSIDVPSTLMLAPAVFAFGLVAFGFLGMGPVTIAVDSYGPVTDNAQSVYELSLIENVPNVKAEVAKDFGFTPDFEKGKEYLEENDGAGNTFKATAKPVLIGTAVVGATTMIFSIIVLLVGTETVNGVLSLKNEGLGNLSLLHAPFLLGLVTGGAVIYWFSGASMQAVSTGAYRAVEFIKANIKLEGVEKASVEDSKRVVEICTQYAQKGMLNIFLGVFFSTLAFACAEPFFFIGYLISIAIFGLYQAVFMANAGGAWDNAKKLVETELRAKGTDLHAATVVGDTVGDPFKDTSSVALNPVIKFTTLFGLLAVELAVELNKSGNGKLTSVLAVVFFLLSLVFVYRSFYGMRIESPVGSESAKSHAKAA</sequence>
<evidence type="ECO:0000256" key="9">
    <source>
        <dbReference type="HAMAP-Rule" id="MF_01129"/>
    </source>
</evidence>
<dbReference type="Proteomes" id="UP001221838">
    <property type="component" value="Unassembled WGS sequence"/>
</dbReference>
<evidence type="ECO:0000256" key="7">
    <source>
        <dbReference type="ARBA" id="ARBA00023065"/>
    </source>
</evidence>
<dbReference type="InterPro" id="IPR004131">
    <property type="entry name" value="PPase-energised_H-pump"/>
</dbReference>
<feature type="transmembrane region" description="Helical" evidence="9">
    <location>
        <begin position="296"/>
        <end position="316"/>
    </location>
</feature>
<proteinExistence type="inferred from homology"/>
<organism evidence="10 11">
    <name type="scientific">Stigmatella ashevillensis</name>
    <dbReference type="NCBI Taxonomy" id="2995309"/>
    <lineage>
        <taxon>Bacteria</taxon>
        <taxon>Pseudomonadati</taxon>
        <taxon>Myxococcota</taxon>
        <taxon>Myxococcia</taxon>
        <taxon>Myxococcales</taxon>
        <taxon>Cystobacterineae</taxon>
        <taxon>Archangiaceae</taxon>
        <taxon>Stigmatella</taxon>
    </lineage>
</organism>
<evidence type="ECO:0000256" key="5">
    <source>
        <dbReference type="ARBA" id="ARBA00022967"/>
    </source>
</evidence>
<comment type="caution">
    <text evidence="9">Lacks conserved residue(s) required for the propagation of feature annotation.</text>
</comment>
<comment type="function">
    <text evidence="9">Proton pump that utilizes the energy of pyrophosphate hydrolysis as the driving force for proton movement across the membrane. Generates a proton motive force.</text>
</comment>
<dbReference type="Pfam" id="PF03030">
    <property type="entry name" value="H_PPase"/>
    <property type="match status" value="1"/>
</dbReference>